<dbReference type="GO" id="GO:0003774">
    <property type="term" value="F:cytoskeletal motor activity"/>
    <property type="evidence" value="ECO:0007669"/>
    <property type="project" value="UniProtKB-UniRule"/>
</dbReference>
<evidence type="ECO:0000259" key="10">
    <source>
        <dbReference type="PROSITE" id="PS51456"/>
    </source>
</evidence>
<feature type="coiled-coil region" evidence="7">
    <location>
        <begin position="1319"/>
        <end position="1532"/>
    </location>
</feature>
<dbReference type="Gene3D" id="1.10.10.820">
    <property type="match status" value="1"/>
</dbReference>
<dbReference type="Gene3D" id="1.20.120.720">
    <property type="entry name" value="Myosin VI head, motor domain, U50 subdomain"/>
    <property type="match status" value="1"/>
</dbReference>
<feature type="region of interest" description="Disordered" evidence="8">
    <location>
        <begin position="13"/>
        <end position="48"/>
    </location>
</feature>
<dbReference type="GO" id="GO:0031032">
    <property type="term" value="P:actomyosin structure organization"/>
    <property type="evidence" value="ECO:0007669"/>
    <property type="project" value="TreeGrafter"/>
</dbReference>
<dbReference type="CDD" id="cd01386">
    <property type="entry name" value="MYSc_Myo18"/>
    <property type="match status" value="1"/>
</dbReference>
<dbReference type="Gene3D" id="1.20.58.530">
    <property type="match status" value="1"/>
</dbReference>
<comment type="caution">
    <text evidence="6">Lacks conserved residue(s) required for the propagation of feature annotation.</text>
</comment>
<dbReference type="GO" id="GO:0030017">
    <property type="term" value="C:sarcomere"/>
    <property type="evidence" value="ECO:0007669"/>
    <property type="project" value="UniProtKB-ARBA"/>
</dbReference>
<protein>
    <recommendedName>
        <fullName evidence="12">Myosin motor domain-containing protein</fullName>
    </recommendedName>
</protein>
<dbReference type="PANTHER" id="PTHR45615">
    <property type="entry name" value="MYOSIN HEAVY CHAIN, NON-MUSCLE"/>
    <property type="match status" value="1"/>
</dbReference>
<dbReference type="Pfam" id="PF01576">
    <property type="entry name" value="Myosin_tail_1"/>
    <property type="match status" value="1"/>
</dbReference>
<keyword evidence="6" id="KW-0009">Actin-binding</keyword>
<evidence type="ECO:0000256" key="7">
    <source>
        <dbReference type="SAM" id="Coils"/>
    </source>
</evidence>
<feature type="region of interest" description="Disordered" evidence="8">
    <location>
        <begin position="105"/>
        <end position="140"/>
    </location>
</feature>
<dbReference type="Gene3D" id="2.30.42.10">
    <property type="match status" value="1"/>
</dbReference>
<dbReference type="Pfam" id="PF24556">
    <property type="entry name" value="SH3_Myosin-XVIIIa"/>
    <property type="match status" value="1"/>
</dbReference>
<dbReference type="Gene3D" id="6.20.240.20">
    <property type="match status" value="1"/>
</dbReference>
<feature type="compositionally biased region" description="Polar residues" evidence="8">
    <location>
        <begin position="105"/>
        <end position="127"/>
    </location>
</feature>
<name>A0A1B6EBK3_9HEMI</name>
<dbReference type="PRINTS" id="PR00193">
    <property type="entry name" value="MYOSINHEAVY"/>
</dbReference>
<reference evidence="11" key="1">
    <citation type="submission" date="2015-12" db="EMBL/GenBank/DDBJ databases">
        <title>De novo transcriptome assembly of four potential Pierce s Disease insect vectors from Arizona vineyards.</title>
        <authorList>
            <person name="Tassone E.E."/>
        </authorList>
    </citation>
    <scope>NUCLEOTIDE SEQUENCE</scope>
</reference>
<dbReference type="GO" id="GO:0016460">
    <property type="term" value="C:myosin II complex"/>
    <property type="evidence" value="ECO:0007669"/>
    <property type="project" value="TreeGrafter"/>
</dbReference>
<dbReference type="InterPro" id="IPR036961">
    <property type="entry name" value="Kinesin_motor_dom_sf"/>
</dbReference>
<feature type="domain" description="Myosin motor" evidence="10">
    <location>
        <begin position="495"/>
        <end position="1255"/>
    </location>
</feature>
<gene>
    <name evidence="11" type="ORF">g.31481</name>
</gene>
<keyword evidence="1 6" id="KW-0547">Nucleotide-binding</keyword>
<dbReference type="PROSITE" id="PS50106">
    <property type="entry name" value="PDZ"/>
    <property type="match status" value="1"/>
</dbReference>
<dbReference type="EMBL" id="GEDC01002005">
    <property type="protein sequence ID" value="JAS35293.1"/>
    <property type="molecule type" value="Transcribed_RNA"/>
</dbReference>
<dbReference type="InterPro" id="IPR036034">
    <property type="entry name" value="PDZ_sf"/>
</dbReference>
<organism evidence="11">
    <name type="scientific">Clastoptera arizonana</name>
    <name type="common">Arizona spittle bug</name>
    <dbReference type="NCBI Taxonomy" id="38151"/>
    <lineage>
        <taxon>Eukaryota</taxon>
        <taxon>Metazoa</taxon>
        <taxon>Ecdysozoa</taxon>
        <taxon>Arthropoda</taxon>
        <taxon>Hexapoda</taxon>
        <taxon>Insecta</taxon>
        <taxon>Pterygota</taxon>
        <taxon>Neoptera</taxon>
        <taxon>Paraneoptera</taxon>
        <taxon>Hemiptera</taxon>
        <taxon>Auchenorrhyncha</taxon>
        <taxon>Cercopoidea</taxon>
        <taxon>Clastopteridae</taxon>
        <taxon>Clastoptera</taxon>
    </lineage>
</organism>
<dbReference type="PROSITE" id="PS51456">
    <property type="entry name" value="MYOSIN_MOTOR"/>
    <property type="match status" value="1"/>
</dbReference>
<dbReference type="PANTHER" id="PTHR45615:SF36">
    <property type="entry name" value="MYOSIN HEAVY CHAIN-LIKE, ISOFORM B-RELATED"/>
    <property type="match status" value="1"/>
</dbReference>
<evidence type="ECO:0000256" key="5">
    <source>
        <dbReference type="ARBA" id="ARBA00023175"/>
    </source>
</evidence>
<accession>A0A1B6EBK3</accession>
<feature type="non-terminal residue" evidence="11">
    <location>
        <position position="1983"/>
    </location>
</feature>
<evidence type="ECO:0000256" key="6">
    <source>
        <dbReference type="PROSITE-ProRule" id="PRU00782"/>
    </source>
</evidence>
<evidence type="ECO:0000256" key="2">
    <source>
        <dbReference type="ARBA" id="ARBA00022840"/>
    </source>
</evidence>
<sequence>MNFFQVKMFNFMKKGGSGGEKEEKDKRKKEKKDRKESKKRERGSMTAEELLHLDEVRRSLKIRGRRKEKDKEKLPSGITADYSASFFADINREATLPSNASLKQAEIQSDSSEASLTSLNNPTTSHTFLPPLPPRPPKRGILKQATRVNSSGMIIDNLARTDFNTLANNTLLNEVITYQNMPKKTASGNDYLGHLRVSPGDSSSLDSADHTSSYLTPPVFPTDHDGKSPSVDCLTDSTTNSSFATPPFSLSPVSESKGYNSFFNKSSSDLPFHELPLPPIEPIKLPEPRVLTIARHSLPRNDFGFSLRRAMVVERPLDGTGTYHLTAVIFAEPGAIVQHCNETGLLPGDKLLEVNECKVDDKSREEVIEMIKSSGTEVIVKVQPVPELCELSRRSAADGRVMLLQDINIRSGTLHRSGSRRFDQAAGKSDEQLSTERNWLEIEKLWLVHRLGFTLVKVISKNTGNNKHKVLVVSTQEEIEVEDDHVEKVNPTQLDRAEDIGQLRYLNESSALHVLRQRYAANLIHTYAGDNLLVITPLAPVAIYSEKVGHMFRGCRPEDMPPHIYSLAQSAYQGILTTRRDHGIVFTGYSGSGKTINYRHTLHYLTLAAGTLNKVLTSEKLNAIWTLLEAFGNARTTLNPNATRFSHLFSLNFDQSGVIVSASLQIFLTERWRIVRRPEGEYHFHVIYRLLNGCEGPLRNELFLDYLSEPNPFIGPTVKPEDKQKAVTEFARLCGALTVLEVTDVEIKVIWNVLAAILHLGAAGACENKNGKWQFSNPSAAQRAAHLLGITSDKLSRVLFESGPSTVSTSRASFRTPSPTGPESKPLCGIEALEGLAVGLYNEVFAAVVNLINRCILSPVHSVCSLLVLDCPGWQNPSSITPPKTASLQDLCHNYLAERLQLLFEKNTIIVPKDFYNMEQIEVSECERISETMSHEGLVTILDKCTQSSNIRLSSSQPDLRVVDRKGLLWILDEIASNPTNSDSVLIDRVVNTFSDRESQALIQKASSSHIVLQHCHSTNPVVYSIENWLKDCRENPFIRYASTLLHESSKQEISELTLFKGSGMASSMSGSIVGMDGFQTLHRGSSLRRTGTTGTAAIIKRKSLSMQVKFTVDGLIETLNRTKLKFVHCFLPHNTTVFSEHLVQSSNHLPDVLIDVPLLRQQIRGTQILPAIRLYKQGYPIHLPFSEFCRKFKLLVESGVADIPTGKSFNTSQERATAEELLLTLDLDPANYRIGLSQVFLRAGVLPHLESQRDQKLTGRIIRFQAHCRRLLASKYLKKRKVEQMAILCIQRNVRKFLKVRDWPWWRLLVRVMPMLNVHRTEEELKTKKDELEAALLKLEKLELEKSDLKHENRKLEAKLSEMAVDLAEEHSTSTLAKERLELEVAERIRFEKQYEEVQQEKKELEESNKRLELELLCTQSRDDVNGISESEDEEGGRGANTYKQRYERAIQELEFTRRRLQQQHQDDLEQLVGLKKQLEKKLSDAYEEVEEQRQVVGQWKRKVQKLNSEMNDLRLLLEEQSSRNNMLEKKQRKFDSEFQLLSDELRQEKSLRERIGRERELALGDKYTMEQNLSAIKLELELKEQKVVSLTQELEELSFGGNTEEDVTALKKTKHHLENSLKDQEEELDELAGQVQLLEQAKLRLEMSMEQMRKEYRRELAQKDEEIEEAHGNVQKKVKALECQLENEHEERTLLLRERHEMERQLADCEDQARTSRHVDQETIQKLRRDLKRTKALLRDAQTTIQQSKADGSNKAVLRQLRNQLDDAEYARAAAVKSKQIAEMEAEEATASLEEAVRMRMEAEERNNVLNRERAQLQLQIAENEEELAEVLKKYRSSVHQLSAEQMSLQEQASRIADLEAERSNLKDQLADLTLKLETIESSGDSSNSLMVKRLQLKTKELESKLELEQTTRSRMEVQMTRLKENLERVQNECDLIKSREHAANESARRSARAVREAREENSTLAAKEQENQARRRELEK</sequence>
<dbReference type="SMART" id="SM00242">
    <property type="entry name" value="MYSc"/>
    <property type="match status" value="1"/>
</dbReference>
<evidence type="ECO:0000313" key="11">
    <source>
        <dbReference type="EMBL" id="JAS35293.1"/>
    </source>
</evidence>
<dbReference type="Gene3D" id="3.40.850.10">
    <property type="entry name" value="Kinesin motor domain"/>
    <property type="match status" value="1"/>
</dbReference>
<dbReference type="Gene3D" id="4.10.270.10">
    <property type="entry name" value="Myosin, subunit A"/>
    <property type="match status" value="1"/>
</dbReference>
<dbReference type="SUPFAM" id="SSF52540">
    <property type="entry name" value="P-loop containing nucleoside triphosphate hydrolases"/>
    <property type="match status" value="1"/>
</dbReference>
<dbReference type="Pfam" id="PF00063">
    <property type="entry name" value="Myosin_head"/>
    <property type="match status" value="1"/>
</dbReference>
<evidence type="ECO:0000256" key="1">
    <source>
        <dbReference type="ARBA" id="ARBA00022741"/>
    </source>
</evidence>
<dbReference type="InterPro" id="IPR027417">
    <property type="entry name" value="P-loop_NTPase"/>
</dbReference>
<feature type="region of interest" description="Disordered" evidence="8">
    <location>
        <begin position="1941"/>
        <end position="1983"/>
    </location>
</feature>
<comment type="similarity">
    <text evidence="6">Belongs to the TRAFAC class myosin-kinesin ATPase superfamily. Myosin family.</text>
</comment>
<keyword evidence="2 6" id="KW-0067">ATP-binding</keyword>
<dbReference type="GO" id="GO:0051015">
    <property type="term" value="F:actin filament binding"/>
    <property type="evidence" value="ECO:0007669"/>
    <property type="project" value="TreeGrafter"/>
</dbReference>
<dbReference type="InterPro" id="IPR057772">
    <property type="entry name" value="SH3_Myo18a"/>
</dbReference>
<proteinExistence type="inferred from homology"/>
<dbReference type="InterPro" id="IPR036064">
    <property type="entry name" value="MYSc_Myo18"/>
</dbReference>
<feature type="compositionally biased region" description="Basic and acidic residues" evidence="8">
    <location>
        <begin position="33"/>
        <end position="48"/>
    </location>
</feature>
<evidence type="ECO:0000256" key="3">
    <source>
        <dbReference type="ARBA" id="ARBA00023054"/>
    </source>
</evidence>
<feature type="domain" description="PDZ" evidence="9">
    <location>
        <begin position="290"/>
        <end position="386"/>
    </location>
</feature>
<dbReference type="SMART" id="SM00228">
    <property type="entry name" value="PDZ"/>
    <property type="match status" value="1"/>
</dbReference>
<dbReference type="SUPFAM" id="SSF50156">
    <property type="entry name" value="PDZ domain-like"/>
    <property type="match status" value="1"/>
</dbReference>
<keyword evidence="4 6" id="KW-0518">Myosin</keyword>
<evidence type="ECO:0000259" key="9">
    <source>
        <dbReference type="PROSITE" id="PS50106"/>
    </source>
</evidence>
<evidence type="ECO:0000256" key="8">
    <source>
        <dbReference type="SAM" id="MobiDB-lite"/>
    </source>
</evidence>
<dbReference type="InterPro" id="IPR001478">
    <property type="entry name" value="PDZ"/>
</dbReference>
<evidence type="ECO:0000256" key="4">
    <source>
        <dbReference type="ARBA" id="ARBA00023123"/>
    </source>
</evidence>
<dbReference type="InterPro" id="IPR002928">
    <property type="entry name" value="Myosin_tail"/>
</dbReference>
<dbReference type="GO" id="GO:0032982">
    <property type="term" value="C:myosin filament"/>
    <property type="evidence" value="ECO:0007669"/>
    <property type="project" value="TreeGrafter"/>
</dbReference>
<evidence type="ECO:0008006" key="12">
    <source>
        <dbReference type="Google" id="ProtNLM"/>
    </source>
</evidence>
<dbReference type="InterPro" id="IPR001609">
    <property type="entry name" value="Myosin_head_motor_dom-like"/>
</dbReference>
<keyword evidence="5 6" id="KW-0505">Motor protein</keyword>
<keyword evidence="3 7" id="KW-0175">Coiled coil</keyword>
<dbReference type="GO" id="GO:0005524">
    <property type="term" value="F:ATP binding"/>
    <property type="evidence" value="ECO:0007669"/>
    <property type="project" value="UniProtKB-UniRule"/>
</dbReference>
<feature type="binding site" evidence="6">
    <location>
        <begin position="588"/>
        <end position="595"/>
    </location>
    <ligand>
        <name>ATP</name>
        <dbReference type="ChEBI" id="CHEBI:30616"/>
    </ligand>
</feature>